<dbReference type="Proteomes" id="UP000245119">
    <property type="component" value="Linkage Group LG5"/>
</dbReference>
<evidence type="ECO:0000256" key="4">
    <source>
        <dbReference type="ARBA" id="ARBA00023136"/>
    </source>
</evidence>
<evidence type="ECO:0000256" key="1">
    <source>
        <dbReference type="ARBA" id="ARBA00004141"/>
    </source>
</evidence>
<feature type="transmembrane region" description="Helical" evidence="5">
    <location>
        <begin position="58"/>
        <end position="85"/>
    </location>
</feature>
<dbReference type="EMBL" id="PZQS01000005">
    <property type="protein sequence ID" value="PVD29772.1"/>
    <property type="molecule type" value="Genomic_DNA"/>
</dbReference>
<keyword evidence="4 5" id="KW-0472">Membrane</keyword>
<proteinExistence type="predicted"/>
<comment type="subcellular location">
    <subcellularLocation>
        <location evidence="1">Membrane</location>
        <topology evidence="1">Multi-pass membrane protein</topology>
    </subcellularLocation>
</comment>
<accession>A0A2T7P8M8</accession>
<keyword evidence="2 5" id="KW-0812">Transmembrane</keyword>
<evidence type="ECO:0000256" key="2">
    <source>
        <dbReference type="ARBA" id="ARBA00022692"/>
    </source>
</evidence>
<feature type="transmembrane region" description="Helical" evidence="5">
    <location>
        <begin position="21"/>
        <end position="38"/>
    </location>
</feature>
<dbReference type="OrthoDB" id="2014092at2759"/>
<evidence type="ECO:0000313" key="6">
    <source>
        <dbReference type="EMBL" id="PVD29772.1"/>
    </source>
</evidence>
<name>A0A2T7P8M8_POMCA</name>
<protein>
    <submittedName>
        <fullName evidence="6">Uncharacterized protein</fullName>
    </submittedName>
</protein>
<organism evidence="6 7">
    <name type="scientific">Pomacea canaliculata</name>
    <name type="common">Golden apple snail</name>
    <dbReference type="NCBI Taxonomy" id="400727"/>
    <lineage>
        <taxon>Eukaryota</taxon>
        <taxon>Metazoa</taxon>
        <taxon>Spiralia</taxon>
        <taxon>Lophotrochozoa</taxon>
        <taxon>Mollusca</taxon>
        <taxon>Gastropoda</taxon>
        <taxon>Caenogastropoda</taxon>
        <taxon>Architaenioglossa</taxon>
        <taxon>Ampullarioidea</taxon>
        <taxon>Ampullariidae</taxon>
        <taxon>Pomacea</taxon>
    </lineage>
</organism>
<dbReference type="AlphaFoldDB" id="A0A2T7P8M8"/>
<keyword evidence="3 5" id="KW-1133">Transmembrane helix</keyword>
<reference evidence="6 7" key="1">
    <citation type="submission" date="2018-04" db="EMBL/GenBank/DDBJ databases">
        <title>The genome of golden apple snail Pomacea canaliculata provides insight into stress tolerance and invasive adaptation.</title>
        <authorList>
            <person name="Liu C."/>
            <person name="Liu B."/>
            <person name="Ren Y."/>
            <person name="Zhang Y."/>
            <person name="Wang H."/>
            <person name="Li S."/>
            <person name="Jiang F."/>
            <person name="Yin L."/>
            <person name="Zhang G."/>
            <person name="Qian W."/>
            <person name="Fan W."/>
        </authorList>
    </citation>
    <scope>NUCLEOTIDE SEQUENCE [LARGE SCALE GENOMIC DNA]</scope>
    <source>
        <strain evidence="6">SZHN2017</strain>
        <tissue evidence="6">Muscle</tissue>
    </source>
</reference>
<sequence length="133" mass="14813">MVHRGKGEAQYLSIARPVRERGTRFQVLGVVILGFGVWELMVSETIFNGGQLYKIDYVIHFLSAVTIITGFFLFIISFTGCIGALRENICLLKFLSIGWSPSPDHSDLSVTEMTSEPNVLILRRFAAGSPDYP</sequence>
<evidence type="ECO:0000313" key="7">
    <source>
        <dbReference type="Proteomes" id="UP000245119"/>
    </source>
</evidence>
<comment type="caution">
    <text evidence="6">The sequence shown here is derived from an EMBL/GenBank/DDBJ whole genome shotgun (WGS) entry which is preliminary data.</text>
</comment>
<evidence type="ECO:0000256" key="3">
    <source>
        <dbReference type="ARBA" id="ARBA00022989"/>
    </source>
</evidence>
<evidence type="ECO:0000256" key="5">
    <source>
        <dbReference type="SAM" id="Phobius"/>
    </source>
</evidence>
<keyword evidence="7" id="KW-1185">Reference proteome</keyword>
<dbReference type="InterPro" id="IPR018499">
    <property type="entry name" value="Tetraspanin/Peripherin"/>
</dbReference>
<dbReference type="Pfam" id="PF00335">
    <property type="entry name" value="Tetraspanin"/>
    <property type="match status" value="1"/>
</dbReference>
<gene>
    <name evidence="6" type="ORF">C0Q70_09029</name>
</gene>
<dbReference type="GO" id="GO:0016020">
    <property type="term" value="C:membrane"/>
    <property type="evidence" value="ECO:0007669"/>
    <property type="project" value="UniProtKB-SubCell"/>
</dbReference>